<dbReference type="InterPro" id="IPR008928">
    <property type="entry name" value="6-hairpin_glycosidase_sf"/>
</dbReference>
<keyword evidence="7" id="KW-0624">Polysaccharide degradation</keyword>
<keyword evidence="4 10" id="KW-0378">Hydrolase</keyword>
<keyword evidence="11" id="KW-1185">Reference proteome</keyword>
<evidence type="ECO:0000256" key="1">
    <source>
        <dbReference type="ARBA" id="ARBA00000966"/>
    </source>
</evidence>
<sequence>MKSHLTPLLLAGTMSALLMMADRAAAWPMWDSFKAVNIDKNYRVIDYSDSRAITTSEGQSYAMFFALVADDRETFDKLLAWTEKNLSKGDITKNLPSWLWGKSGNNWGIIDTNNATDSDLWIAYDLLEAARIWNVPEYEKKALAMMELLKRDVRDVPNLGKVILPGGSGFDHPTHVTLNPSYYPVFILRRMAEVDPYWQEVTEGTIRALVRTAPAGYSPDWAKIDKAGKFMMPEGEDYTIGSYNAIRVYLWTAMMAPEDPAYGVLMRQFDPMRKLTERMNMPPEKVEIMTGAVNRPGNPGFGACLLEMLGDSKTAALIRTVIDGEPIIGENYYRNVLMLYGAGFDKGLFRFDRNGRVVISKKAVAAQSAPAAGEAPSASEAKAQAKPEAKADAKAAEKPAEKPAEKAPEKADDRAAQQADKASETPAAAETEGNAPVEGAQK</sequence>
<evidence type="ECO:0000256" key="8">
    <source>
        <dbReference type="SAM" id="MobiDB-lite"/>
    </source>
</evidence>
<evidence type="ECO:0000256" key="7">
    <source>
        <dbReference type="ARBA" id="ARBA00023326"/>
    </source>
</evidence>
<feature type="signal peptide" evidence="9">
    <location>
        <begin position="1"/>
        <end position="26"/>
    </location>
</feature>
<feature type="compositionally biased region" description="Low complexity" evidence="8">
    <location>
        <begin position="364"/>
        <end position="382"/>
    </location>
</feature>
<protein>
    <recommendedName>
        <fullName evidence="3">cellulase</fullName>
        <ecNumber evidence="3">3.2.1.4</ecNumber>
    </recommendedName>
</protein>
<feature type="region of interest" description="Disordered" evidence="8">
    <location>
        <begin position="364"/>
        <end position="442"/>
    </location>
</feature>
<dbReference type="SUPFAM" id="SSF48208">
    <property type="entry name" value="Six-hairpin glycosidases"/>
    <property type="match status" value="1"/>
</dbReference>
<dbReference type="GO" id="GO:0008810">
    <property type="term" value="F:cellulase activity"/>
    <property type="evidence" value="ECO:0007669"/>
    <property type="project" value="UniProtKB-EC"/>
</dbReference>
<organism evidence="10 11">
    <name type="scientific">Sutterella massiliensis</name>
    <dbReference type="NCBI Taxonomy" id="1816689"/>
    <lineage>
        <taxon>Bacteria</taxon>
        <taxon>Pseudomonadati</taxon>
        <taxon>Pseudomonadota</taxon>
        <taxon>Betaproteobacteria</taxon>
        <taxon>Burkholderiales</taxon>
        <taxon>Sutterellaceae</taxon>
        <taxon>Sutterella</taxon>
    </lineage>
</organism>
<keyword evidence="9" id="KW-0732">Signal</keyword>
<dbReference type="InterPro" id="IPR012341">
    <property type="entry name" value="6hp_glycosidase-like_sf"/>
</dbReference>
<accession>A0ABS2DRW1</accession>
<dbReference type="EMBL" id="JACJJC010000006">
    <property type="protein sequence ID" value="MBM6703872.1"/>
    <property type="molecule type" value="Genomic_DNA"/>
</dbReference>
<evidence type="ECO:0000256" key="9">
    <source>
        <dbReference type="SAM" id="SignalP"/>
    </source>
</evidence>
<proteinExistence type="inferred from homology"/>
<dbReference type="PRINTS" id="PR00735">
    <property type="entry name" value="GLHYDRLASE8"/>
</dbReference>
<dbReference type="Proteomes" id="UP000715095">
    <property type="component" value="Unassembled WGS sequence"/>
</dbReference>
<dbReference type="Gene3D" id="1.50.10.10">
    <property type="match status" value="1"/>
</dbReference>
<dbReference type="InterPro" id="IPR002037">
    <property type="entry name" value="Glyco_hydro_8"/>
</dbReference>
<evidence type="ECO:0000256" key="6">
    <source>
        <dbReference type="ARBA" id="ARBA00023295"/>
    </source>
</evidence>
<gene>
    <name evidence="10" type="primary">bcsZ</name>
    <name evidence="10" type="ORF">H6A60_05160</name>
</gene>
<comment type="similarity">
    <text evidence="2">Belongs to the glycosyl hydrolase 8 (cellulase D) family.</text>
</comment>
<reference evidence="10 11" key="1">
    <citation type="journal article" date="2021" name="Sci. Rep.">
        <title>The distribution of antibiotic resistance genes in chicken gut microbiota commensals.</title>
        <authorList>
            <person name="Juricova H."/>
            <person name="Matiasovicova J."/>
            <person name="Kubasova T."/>
            <person name="Cejkova D."/>
            <person name="Rychlik I."/>
        </authorList>
    </citation>
    <scope>NUCLEOTIDE SEQUENCE [LARGE SCALE GENOMIC DNA]</scope>
    <source>
        <strain evidence="10 11">An829</strain>
    </source>
</reference>
<dbReference type="NCBIfam" id="NF008305">
    <property type="entry name" value="PRK11097.1"/>
    <property type="match status" value="1"/>
</dbReference>
<feature type="chain" id="PRO_5046975866" description="cellulase" evidence="9">
    <location>
        <begin position="27"/>
        <end position="442"/>
    </location>
</feature>
<dbReference type="RefSeq" id="WP_205102342.1">
    <property type="nucleotide sequence ID" value="NZ_JACJJC010000006.1"/>
</dbReference>
<evidence type="ECO:0000256" key="3">
    <source>
        <dbReference type="ARBA" id="ARBA00012601"/>
    </source>
</evidence>
<keyword evidence="7" id="KW-0119">Carbohydrate metabolism</keyword>
<evidence type="ECO:0000256" key="2">
    <source>
        <dbReference type="ARBA" id="ARBA00009209"/>
    </source>
</evidence>
<dbReference type="EC" id="3.2.1.4" evidence="3"/>
<evidence type="ECO:0000313" key="11">
    <source>
        <dbReference type="Proteomes" id="UP000715095"/>
    </source>
</evidence>
<comment type="caution">
    <text evidence="10">The sequence shown here is derived from an EMBL/GenBank/DDBJ whole genome shotgun (WGS) entry which is preliminary data.</text>
</comment>
<keyword evidence="6 10" id="KW-0326">Glycosidase</keyword>
<dbReference type="Pfam" id="PF01270">
    <property type="entry name" value="Glyco_hydro_8"/>
    <property type="match status" value="1"/>
</dbReference>
<comment type="catalytic activity">
    <reaction evidence="1">
        <text>Endohydrolysis of (1-&gt;4)-beta-D-glucosidic linkages in cellulose, lichenin and cereal beta-D-glucans.</text>
        <dbReference type="EC" id="3.2.1.4"/>
    </reaction>
</comment>
<feature type="compositionally biased region" description="Basic and acidic residues" evidence="8">
    <location>
        <begin position="383"/>
        <end position="415"/>
    </location>
</feature>
<name>A0ABS2DRW1_9BURK</name>
<evidence type="ECO:0000256" key="5">
    <source>
        <dbReference type="ARBA" id="ARBA00023001"/>
    </source>
</evidence>
<keyword evidence="5" id="KW-0136">Cellulose degradation</keyword>
<evidence type="ECO:0000256" key="4">
    <source>
        <dbReference type="ARBA" id="ARBA00022801"/>
    </source>
</evidence>
<evidence type="ECO:0000313" key="10">
    <source>
        <dbReference type="EMBL" id="MBM6703872.1"/>
    </source>
</evidence>